<organism evidence="1">
    <name type="scientific">Vecturithrix granuli</name>
    <dbReference type="NCBI Taxonomy" id="1499967"/>
    <lineage>
        <taxon>Bacteria</taxon>
        <taxon>Candidatus Moduliflexota</taxon>
        <taxon>Candidatus Vecturitrichia</taxon>
        <taxon>Candidatus Vecturitrichales</taxon>
        <taxon>Candidatus Vecturitrichaceae</taxon>
        <taxon>Candidatus Vecturithrix</taxon>
    </lineage>
</organism>
<gene>
    <name evidence="1" type="ORF">U27_05154</name>
</gene>
<evidence type="ECO:0008006" key="3">
    <source>
        <dbReference type="Google" id="ProtNLM"/>
    </source>
</evidence>
<dbReference type="EMBL" id="DF820467">
    <property type="protein sequence ID" value="GAK58181.1"/>
    <property type="molecule type" value="Genomic_DNA"/>
</dbReference>
<dbReference type="HOGENOM" id="CLU_071239_0_0_0"/>
<evidence type="ECO:0000313" key="2">
    <source>
        <dbReference type="Proteomes" id="UP000030661"/>
    </source>
</evidence>
<sequence>MNLTHNGRSEAVTRALSDFGSEDSFRHAAKRFAEHYKYEVHASTVSRVTKQVAEDALSYVEQTLAEASDASEHAPAFAEGVECMVVDLDGCEIRTAVFAPGGQAQDRTPVRQAPTQQKEIAWREVRIGFARPLESMSKTYVGKKASYPDVVSDLVQAAVLQGMAPTTQVIGVGDGGIGLKEELEKQFPTMQFVLDKPHLKDHLYETAEAVGLSQQERVAWVKTRLDAICAGDVGTVKAELEETYANAPHDRVRRFLEYLTRFADAVDYDHFTKHGYPIGSGEVESAHKMIPQKRLKLPGACWHPDSINPMVALRIVRANEWWEDFWKGRIEEKLAA</sequence>
<accession>A0A081C0S6</accession>
<reference evidence="1" key="1">
    <citation type="journal article" date="2015" name="PeerJ">
        <title>First genomic representation of candidate bacterial phylum KSB3 points to enhanced environmental sensing as a trigger of wastewater bulking.</title>
        <authorList>
            <person name="Sekiguchi Y."/>
            <person name="Ohashi A."/>
            <person name="Parks D.H."/>
            <person name="Yamauchi T."/>
            <person name="Tyson G.W."/>
            <person name="Hugenholtz P."/>
        </authorList>
    </citation>
    <scope>NUCLEOTIDE SEQUENCE [LARGE SCALE GENOMIC DNA]</scope>
</reference>
<dbReference type="STRING" id="1499967.U27_05154"/>
<evidence type="ECO:0000313" key="1">
    <source>
        <dbReference type="EMBL" id="GAK58181.1"/>
    </source>
</evidence>
<protein>
    <recommendedName>
        <fullName evidence="3">Transposase</fullName>
    </recommendedName>
</protein>
<dbReference type="Proteomes" id="UP000030661">
    <property type="component" value="Unassembled WGS sequence"/>
</dbReference>
<keyword evidence="2" id="KW-1185">Reference proteome</keyword>
<dbReference type="AlphaFoldDB" id="A0A081C0S6"/>
<dbReference type="eggNOG" id="COG3464">
    <property type="taxonomic scope" value="Bacteria"/>
</dbReference>
<name>A0A081C0S6_VECG1</name>
<proteinExistence type="predicted"/>